<dbReference type="InterPro" id="IPR047039">
    <property type="entry name" value="AMN_phosphorylase"/>
</dbReference>
<feature type="domain" description="Nucleoside phosphorylase" evidence="1">
    <location>
        <begin position="59"/>
        <end position="232"/>
    </location>
</feature>
<proteinExistence type="predicted"/>
<evidence type="ECO:0000259" key="1">
    <source>
        <dbReference type="Pfam" id="PF01048"/>
    </source>
</evidence>
<dbReference type="Pfam" id="PF01048">
    <property type="entry name" value="PNP_UDP_1"/>
    <property type="match status" value="1"/>
</dbReference>
<accession>A0A381SCL9</accession>
<dbReference type="Gene3D" id="3.40.50.1580">
    <property type="entry name" value="Nucleoside phosphorylase domain"/>
    <property type="match status" value="1"/>
</dbReference>
<dbReference type="CDD" id="cd17762">
    <property type="entry name" value="AMN"/>
    <property type="match status" value="1"/>
</dbReference>
<name>A0A381SCL9_9ZZZZ</name>
<organism evidence="2">
    <name type="scientific">marine metagenome</name>
    <dbReference type="NCBI Taxonomy" id="408172"/>
    <lineage>
        <taxon>unclassified sequences</taxon>
        <taxon>metagenomes</taxon>
        <taxon>ecological metagenomes</taxon>
    </lineage>
</organism>
<dbReference type="GO" id="GO:0005829">
    <property type="term" value="C:cytosol"/>
    <property type="evidence" value="ECO:0007669"/>
    <property type="project" value="TreeGrafter"/>
</dbReference>
<dbReference type="InterPro" id="IPR000845">
    <property type="entry name" value="Nucleoside_phosphorylase_d"/>
</dbReference>
<dbReference type="EMBL" id="UINC01002648">
    <property type="protein sequence ID" value="SUZ98893.1"/>
    <property type="molecule type" value="Genomic_DNA"/>
</dbReference>
<dbReference type="PANTHER" id="PTHR43691:SF6">
    <property type="entry name" value="AMP NUCLEOSIDASE"/>
    <property type="match status" value="1"/>
</dbReference>
<dbReference type="InterPro" id="IPR035994">
    <property type="entry name" value="Nucleoside_phosphorylase_sf"/>
</dbReference>
<sequence>MQDKQEIARDWLPRYTGMQLKDFGQYILLTNFSEYVENFANRYNADIFGEKKPMQAASNNEGLTIINFGMGSPNAATIMDLLVACSPKGVLFLGKCGGLKETTEIGHFILPIASIRGDGTSKDYFPEEVPALPSFKLHKFVSEKIIEQGLEYRTGVIYTTNRRVWEHDKSFLDHLKKTTCIGIDMETATIFIVGHYNEIARGALLLVSDIPVTPDGVKTEESDKEVTNEWMKLHLDIGINSMTDIGKSGENIKHFRY</sequence>
<dbReference type="SUPFAM" id="SSF53167">
    <property type="entry name" value="Purine and uridine phosphorylases"/>
    <property type="match status" value="1"/>
</dbReference>
<dbReference type="AlphaFoldDB" id="A0A381SCL9"/>
<dbReference type="GO" id="GO:0009116">
    <property type="term" value="P:nucleoside metabolic process"/>
    <property type="evidence" value="ECO:0007669"/>
    <property type="project" value="InterPro"/>
</dbReference>
<dbReference type="PANTHER" id="PTHR43691">
    <property type="entry name" value="URIDINE PHOSPHORYLASE"/>
    <property type="match status" value="1"/>
</dbReference>
<evidence type="ECO:0000313" key="2">
    <source>
        <dbReference type="EMBL" id="SUZ98893.1"/>
    </source>
</evidence>
<dbReference type="GO" id="GO:0008714">
    <property type="term" value="F:AMP nucleosidase activity"/>
    <property type="evidence" value="ECO:0007669"/>
    <property type="project" value="InterPro"/>
</dbReference>
<protein>
    <recommendedName>
        <fullName evidence="1">Nucleoside phosphorylase domain-containing protein</fullName>
    </recommendedName>
</protein>
<gene>
    <name evidence="2" type="ORF">METZ01_LOCUS51747</name>
</gene>
<reference evidence="2" key="1">
    <citation type="submission" date="2018-05" db="EMBL/GenBank/DDBJ databases">
        <authorList>
            <person name="Lanie J.A."/>
            <person name="Ng W.-L."/>
            <person name="Kazmierczak K.M."/>
            <person name="Andrzejewski T.M."/>
            <person name="Davidsen T.M."/>
            <person name="Wayne K.J."/>
            <person name="Tettelin H."/>
            <person name="Glass J.I."/>
            <person name="Rusch D."/>
            <person name="Podicherti R."/>
            <person name="Tsui H.-C.T."/>
            <person name="Winkler M.E."/>
        </authorList>
    </citation>
    <scope>NUCLEOTIDE SEQUENCE</scope>
</reference>
<dbReference type="NCBIfam" id="NF005500">
    <property type="entry name" value="PRK07115.1"/>
    <property type="match status" value="1"/>
</dbReference>